<keyword evidence="2" id="KW-1185">Reference proteome</keyword>
<evidence type="ECO:0000313" key="1">
    <source>
        <dbReference type="EMBL" id="KAK2563271.1"/>
    </source>
</evidence>
<dbReference type="Pfam" id="PF11107">
    <property type="entry name" value="FANCF"/>
    <property type="match status" value="1"/>
</dbReference>
<dbReference type="PANTHER" id="PTHR14449:SF2">
    <property type="entry name" value="FANCONI ANEMIA GROUP F PROTEIN"/>
    <property type="match status" value="1"/>
</dbReference>
<dbReference type="Gene3D" id="1.25.40.490">
    <property type="match status" value="1"/>
</dbReference>
<dbReference type="GO" id="GO:0036297">
    <property type="term" value="P:interstrand cross-link repair"/>
    <property type="evidence" value="ECO:0007669"/>
    <property type="project" value="InterPro"/>
</dbReference>
<evidence type="ECO:0008006" key="3">
    <source>
        <dbReference type="Google" id="ProtNLM"/>
    </source>
</evidence>
<gene>
    <name evidence="1" type="ORF">P5673_013632</name>
</gene>
<organism evidence="1 2">
    <name type="scientific">Acropora cervicornis</name>
    <name type="common">Staghorn coral</name>
    <dbReference type="NCBI Taxonomy" id="6130"/>
    <lineage>
        <taxon>Eukaryota</taxon>
        <taxon>Metazoa</taxon>
        <taxon>Cnidaria</taxon>
        <taxon>Anthozoa</taxon>
        <taxon>Hexacorallia</taxon>
        <taxon>Scleractinia</taxon>
        <taxon>Astrocoeniina</taxon>
        <taxon>Acroporidae</taxon>
        <taxon>Acropora</taxon>
    </lineage>
</organism>
<sequence>MNEILKNTHIFVEVLRMARCNAVQQWDEEAFQKAQKWANYFEEVYLRLKGRPALAEKLDKYLENFNQSGQIYLGNLKLSYEVLGKSKSWLRKFLLQNPYLSKCQYEWMLKLYGVTEGETQDCIKNDDLMRDAAHLSKTKATFQLLCKMRARLNKDMIHSQDNTSNPDTLNVTSIVTSKSQESHIAIDPEEVCIGITGDCLFKHVEHKLKFGDLCKNRVTLRDKLEVLAKQENGLRSILTALLYACNDSNYGQQSHQVTQFILDWLTEFLSCSKPHSLLMSLPPHLLCRLSFMYDAFSKLYLSQLLCWADKMAPSISASETDCLTVRGVQWGFMFSSTESRDSRAIDENHLSFSNLLNHFDHVLNGPDSIADPMKKEMHSRWVKNFLTGTPLCDDSLNSKLKLKLNVWEDISRFFPHLILPSS</sequence>
<dbReference type="PANTHER" id="PTHR14449">
    <property type="entry name" value="FANCONI ANEMIA GROUP F PROTEIN FANCF"/>
    <property type="match status" value="1"/>
</dbReference>
<comment type="caution">
    <text evidence="1">The sequence shown here is derived from an EMBL/GenBank/DDBJ whole genome shotgun (WGS) entry which is preliminary data.</text>
</comment>
<proteinExistence type="predicted"/>
<dbReference type="InterPro" id="IPR038505">
    <property type="entry name" value="FANCF_C_sf"/>
</dbReference>
<evidence type="ECO:0000313" key="2">
    <source>
        <dbReference type="Proteomes" id="UP001249851"/>
    </source>
</evidence>
<dbReference type="Proteomes" id="UP001249851">
    <property type="component" value="Unassembled WGS sequence"/>
</dbReference>
<reference evidence="1" key="1">
    <citation type="journal article" date="2023" name="G3 (Bethesda)">
        <title>Whole genome assembly and annotation of the endangered Caribbean coral Acropora cervicornis.</title>
        <authorList>
            <person name="Selwyn J.D."/>
            <person name="Vollmer S.V."/>
        </authorList>
    </citation>
    <scope>NUCLEOTIDE SEQUENCE</scope>
    <source>
        <strain evidence="1">K2</strain>
    </source>
</reference>
<dbReference type="GO" id="GO:0043240">
    <property type="term" value="C:Fanconi anaemia nuclear complex"/>
    <property type="evidence" value="ECO:0007669"/>
    <property type="project" value="InterPro"/>
</dbReference>
<dbReference type="EMBL" id="JARQWQ010000026">
    <property type="protein sequence ID" value="KAK2563271.1"/>
    <property type="molecule type" value="Genomic_DNA"/>
</dbReference>
<dbReference type="AlphaFoldDB" id="A0AAD9QLQ3"/>
<protein>
    <recommendedName>
        <fullName evidence="3">Fanconi anemia group F protein</fullName>
    </recommendedName>
</protein>
<dbReference type="InterPro" id="IPR035428">
    <property type="entry name" value="FANCF"/>
</dbReference>
<name>A0AAD9QLQ3_ACRCE</name>
<accession>A0AAD9QLQ3</accession>
<reference evidence="1" key="2">
    <citation type="journal article" date="2023" name="Science">
        <title>Genomic signatures of disease resistance in endangered staghorn corals.</title>
        <authorList>
            <person name="Vollmer S.V."/>
            <person name="Selwyn J.D."/>
            <person name="Despard B.A."/>
            <person name="Roesel C.L."/>
        </authorList>
    </citation>
    <scope>NUCLEOTIDE SEQUENCE</scope>
    <source>
        <strain evidence="1">K2</strain>
    </source>
</reference>